<dbReference type="Proteomes" id="UP000281094">
    <property type="component" value="Unassembled WGS sequence"/>
</dbReference>
<keyword evidence="1 3" id="KW-0597">Phosphoprotein</keyword>
<feature type="domain" description="HTH luxR-type" evidence="4">
    <location>
        <begin position="137"/>
        <end position="202"/>
    </location>
</feature>
<dbReference type="PANTHER" id="PTHR45566:SF1">
    <property type="entry name" value="HTH-TYPE TRANSCRIPTIONAL REGULATOR YHJB-RELATED"/>
    <property type="match status" value="1"/>
</dbReference>
<comment type="caution">
    <text evidence="6">The sequence shown here is derived from an EMBL/GenBank/DDBJ whole genome shotgun (WGS) entry which is preliminary data.</text>
</comment>
<dbReference type="PRINTS" id="PR00038">
    <property type="entry name" value="HTHLUXR"/>
</dbReference>
<dbReference type="CDD" id="cd06170">
    <property type="entry name" value="LuxR_C_like"/>
    <property type="match status" value="1"/>
</dbReference>
<dbReference type="InterPro" id="IPR016032">
    <property type="entry name" value="Sig_transdc_resp-reg_C-effctor"/>
</dbReference>
<dbReference type="PANTHER" id="PTHR45566">
    <property type="entry name" value="HTH-TYPE TRANSCRIPTIONAL REGULATOR YHJB-RELATED"/>
    <property type="match status" value="1"/>
</dbReference>
<evidence type="ECO:0000313" key="6">
    <source>
        <dbReference type="EMBL" id="RLQ88860.1"/>
    </source>
</evidence>
<proteinExistence type="predicted"/>
<dbReference type="PROSITE" id="PS50110">
    <property type="entry name" value="RESPONSE_REGULATORY"/>
    <property type="match status" value="1"/>
</dbReference>
<dbReference type="InterPro" id="IPR000792">
    <property type="entry name" value="Tscrpt_reg_LuxR_C"/>
</dbReference>
<reference evidence="6 7" key="1">
    <citation type="submission" date="2018-10" db="EMBL/GenBank/DDBJ databases">
        <title>Notoacmeibacter sp. M2BS9Y-3-1, whole genome shotgun sequence.</title>
        <authorList>
            <person name="Tuo L."/>
        </authorList>
    </citation>
    <scope>NUCLEOTIDE SEQUENCE [LARGE SCALE GENOMIC DNA]</scope>
    <source>
        <strain evidence="6 7">M2BS9Y-3-1</strain>
    </source>
</reference>
<dbReference type="Gene3D" id="3.40.50.2300">
    <property type="match status" value="1"/>
</dbReference>
<dbReference type="SMART" id="SM00421">
    <property type="entry name" value="HTH_LUXR"/>
    <property type="match status" value="1"/>
</dbReference>
<dbReference type="InterPro" id="IPR051015">
    <property type="entry name" value="EvgA-like"/>
</dbReference>
<dbReference type="Pfam" id="PF00072">
    <property type="entry name" value="Response_reg"/>
    <property type="match status" value="1"/>
</dbReference>
<feature type="domain" description="Response regulatory" evidence="5">
    <location>
        <begin position="2"/>
        <end position="118"/>
    </location>
</feature>
<dbReference type="InterPro" id="IPR001789">
    <property type="entry name" value="Sig_transdc_resp-reg_receiver"/>
</dbReference>
<evidence type="ECO:0000259" key="5">
    <source>
        <dbReference type="PROSITE" id="PS50110"/>
    </source>
</evidence>
<dbReference type="GO" id="GO:0003677">
    <property type="term" value="F:DNA binding"/>
    <property type="evidence" value="ECO:0007669"/>
    <property type="project" value="UniProtKB-KW"/>
</dbReference>
<keyword evidence="7" id="KW-1185">Reference proteome</keyword>
<dbReference type="SMART" id="SM00448">
    <property type="entry name" value="REC"/>
    <property type="match status" value="1"/>
</dbReference>
<dbReference type="RefSeq" id="WP_121645828.1">
    <property type="nucleotide sequence ID" value="NZ_RCWN01000001.1"/>
</dbReference>
<evidence type="ECO:0000256" key="1">
    <source>
        <dbReference type="ARBA" id="ARBA00022553"/>
    </source>
</evidence>
<dbReference type="AlphaFoldDB" id="A0A3L7JEG3"/>
<evidence type="ECO:0000256" key="3">
    <source>
        <dbReference type="PROSITE-ProRule" id="PRU00169"/>
    </source>
</evidence>
<dbReference type="CDD" id="cd17535">
    <property type="entry name" value="REC_NarL-like"/>
    <property type="match status" value="1"/>
</dbReference>
<evidence type="ECO:0000259" key="4">
    <source>
        <dbReference type="PROSITE" id="PS50043"/>
    </source>
</evidence>
<name>A0A3L7JEG3_9HYPH</name>
<gene>
    <name evidence="6" type="ORF">D8780_12140</name>
</gene>
<dbReference type="Pfam" id="PF00196">
    <property type="entry name" value="GerE"/>
    <property type="match status" value="1"/>
</dbReference>
<sequence length="204" mass="22275">MKVLLADDHELVRDTICAFLQNEKDMSISVAADFPDAADKMTTAGPFDLVLLDYSMPGMDGLEGLKKAIDLNFRSPVAIISGTIDRPTAEEALALGAAGFLPKTIAAKSLIHAIRFMAAGEQYAPIQFLTEVEEQSTHPLAEKLTDRELQVLEGLVKGQSNKEIARELALQEVTIKLHVKTLCRKLDAKNRTQAAIIAKEEGLF</sequence>
<dbReference type="EMBL" id="RCWN01000001">
    <property type="protein sequence ID" value="RLQ88860.1"/>
    <property type="molecule type" value="Genomic_DNA"/>
</dbReference>
<dbReference type="SUPFAM" id="SSF52172">
    <property type="entry name" value="CheY-like"/>
    <property type="match status" value="1"/>
</dbReference>
<dbReference type="GO" id="GO:0000160">
    <property type="term" value="P:phosphorelay signal transduction system"/>
    <property type="evidence" value="ECO:0007669"/>
    <property type="project" value="InterPro"/>
</dbReference>
<dbReference type="InterPro" id="IPR058245">
    <property type="entry name" value="NreC/VraR/RcsB-like_REC"/>
</dbReference>
<accession>A0A3L7JEG3</accession>
<organism evidence="6 7">
    <name type="scientific">Notoacmeibacter ruber</name>
    <dbReference type="NCBI Taxonomy" id="2670375"/>
    <lineage>
        <taxon>Bacteria</taxon>
        <taxon>Pseudomonadati</taxon>
        <taxon>Pseudomonadota</taxon>
        <taxon>Alphaproteobacteria</taxon>
        <taxon>Hyphomicrobiales</taxon>
        <taxon>Notoacmeibacteraceae</taxon>
        <taxon>Notoacmeibacter</taxon>
    </lineage>
</organism>
<dbReference type="GO" id="GO:0006355">
    <property type="term" value="P:regulation of DNA-templated transcription"/>
    <property type="evidence" value="ECO:0007669"/>
    <property type="project" value="InterPro"/>
</dbReference>
<dbReference type="PROSITE" id="PS50043">
    <property type="entry name" value="HTH_LUXR_2"/>
    <property type="match status" value="1"/>
</dbReference>
<dbReference type="InterPro" id="IPR011006">
    <property type="entry name" value="CheY-like_superfamily"/>
</dbReference>
<dbReference type="SUPFAM" id="SSF46894">
    <property type="entry name" value="C-terminal effector domain of the bipartite response regulators"/>
    <property type="match status" value="1"/>
</dbReference>
<protein>
    <submittedName>
        <fullName evidence="6">DNA-binding response regulator</fullName>
    </submittedName>
</protein>
<keyword evidence="2 6" id="KW-0238">DNA-binding</keyword>
<evidence type="ECO:0000256" key="2">
    <source>
        <dbReference type="ARBA" id="ARBA00023125"/>
    </source>
</evidence>
<evidence type="ECO:0000313" key="7">
    <source>
        <dbReference type="Proteomes" id="UP000281094"/>
    </source>
</evidence>
<feature type="modified residue" description="4-aspartylphosphate" evidence="3">
    <location>
        <position position="53"/>
    </location>
</feature>